<evidence type="ECO:0000313" key="3">
    <source>
        <dbReference type="Proteomes" id="UP000054783"/>
    </source>
</evidence>
<proteinExistence type="predicted"/>
<accession>A0A0V0ZXC8</accession>
<dbReference type="AlphaFoldDB" id="A0A0V0ZXC8"/>
<dbReference type="EMBL" id="JYDQ01000072">
    <property type="protein sequence ID" value="KRY16830.1"/>
    <property type="molecule type" value="Genomic_DNA"/>
</dbReference>
<protein>
    <submittedName>
        <fullName evidence="2">Uncharacterized protein</fullName>
    </submittedName>
</protein>
<gene>
    <name evidence="2" type="ORF">T12_12591</name>
</gene>
<keyword evidence="3" id="KW-1185">Reference proteome</keyword>
<reference evidence="2 3" key="1">
    <citation type="submission" date="2015-01" db="EMBL/GenBank/DDBJ databases">
        <title>Evolution of Trichinella species and genotypes.</title>
        <authorList>
            <person name="Korhonen P.K."/>
            <person name="Edoardo P."/>
            <person name="Giuseppe L.R."/>
            <person name="Gasser R.B."/>
        </authorList>
    </citation>
    <scope>NUCLEOTIDE SEQUENCE [LARGE SCALE GENOMIC DNA]</scope>
    <source>
        <strain evidence="2">ISS2496</strain>
    </source>
</reference>
<evidence type="ECO:0000256" key="1">
    <source>
        <dbReference type="SAM" id="SignalP"/>
    </source>
</evidence>
<comment type="caution">
    <text evidence="2">The sequence shown here is derived from an EMBL/GenBank/DDBJ whole genome shotgun (WGS) entry which is preliminary data.</text>
</comment>
<organism evidence="2 3">
    <name type="scientific">Trichinella patagoniensis</name>
    <dbReference type="NCBI Taxonomy" id="990121"/>
    <lineage>
        <taxon>Eukaryota</taxon>
        <taxon>Metazoa</taxon>
        <taxon>Ecdysozoa</taxon>
        <taxon>Nematoda</taxon>
        <taxon>Enoplea</taxon>
        <taxon>Dorylaimia</taxon>
        <taxon>Trichinellida</taxon>
        <taxon>Trichinellidae</taxon>
        <taxon>Trichinella</taxon>
    </lineage>
</organism>
<feature type="signal peptide" evidence="1">
    <location>
        <begin position="1"/>
        <end position="19"/>
    </location>
</feature>
<dbReference type="Proteomes" id="UP000054783">
    <property type="component" value="Unassembled WGS sequence"/>
</dbReference>
<evidence type="ECO:0000313" key="2">
    <source>
        <dbReference type="EMBL" id="KRY16830.1"/>
    </source>
</evidence>
<keyword evidence="1" id="KW-0732">Signal</keyword>
<name>A0A0V0ZXC8_9BILA</name>
<feature type="chain" id="PRO_5006874166" evidence="1">
    <location>
        <begin position="20"/>
        <end position="105"/>
    </location>
</feature>
<sequence>MWRTAAAISISALTCGILSQQLCDIHRYMYFNISYERIIEVDRAAMLTRLHDELNRHFLDLKAFGKNVNSGRKGFYVCLSMIKKKLRCGTLTEWRGFIRDRRMLR</sequence>